<feature type="transmembrane region" description="Helical" evidence="2">
    <location>
        <begin position="69"/>
        <end position="86"/>
    </location>
</feature>
<evidence type="ECO:0000313" key="4">
    <source>
        <dbReference type="Proteomes" id="UP000289269"/>
    </source>
</evidence>
<evidence type="ECO:0000313" key="3">
    <source>
        <dbReference type="EMBL" id="RWZ79424.1"/>
    </source>
</evidence>
<gene>
    <name evidence="3" type="ORF">EOT04_01750</name>
</gene>
<evidence type="ECO:0000256" key="2">
    <source>
        <dbReference type="SAM" id="Phobius"/>
    </source>
</evidence>
<feature type="transmembrane region" description="Helical" evidence="2">
    <location>
        <begin position="92"/>
        <end position="109"/>
    </location>
</feature>
<dbReference type="EMBL" id="SCKW01000013">
    <property type="protein sequence ID" value="RWZ79424.1"/>
    <property type="molecule type" value="Genomic_DNA"/>
</dbReference>
<organism evidence="3 4">
    <name type="scientific">Candidatus Chaera renei</name>
    <dbReference type="NCBI Taxonomy" id="2506947"/>
    <lineage>
        <taxon>Bacteria</taxon>
        <taxon>Candidatus Saccharimonadota</taxon>
        <taxon>Candidatus Saccharimonadia</taxon>
        <taxon>Candidatus Saccharimonadales</taxon>
        <taxon>Candidatus Saccharimonadaceae</taxon>
        <taxon>Candidatus Chaera</taxon>
    </lineage>
</organism>
<comment type="caution">
    <text evidence="3">The sequence shown here is derived from an EMBL/GenBank/DDBJ whole genome shotgun (WGS) entry which is preliminary data.</text>
</comment>
<accession>A0A4Q0AJ72</accession>
<reference evidence="3" key="1">
    <citation type="submission" date="2019-01" db="EMBL/GenBank/DDBJ databases">
        <title>Genomic signatures and co-occurrence patterns of the ultra-small Saccharimodia (Patescibacteria phylum) suggest a symbiotic lifestyle.</title>
        <authorList>
            <person name="Lemos L."/>
            <person name="Medeiros J."/>
            <person name="Andreote F."/>
            <person name="Fernandes G."/>
            <person name="Varani A."/>
            <person name="Oliveira G."/>
            <person name="Pylro V."/>
        </authorList>
    </citation>
    <scope>NUCLEOTIDE SEQUENCE [LARGE SCALE GENOMIC DNA]</scope>
    <source>
        <strain evidence="3">AMD01</strain>
    </source>
</reference>
<feature type="region of interest" description="Disordered" evidence="1">
    <location>
        <begin position="1"/>
        <end position="50"/>
    </location>
</feature>
<keyword evidence="2" id="KW-0472">Membrane</keyword>
<keyword evidence="4" id="KW-1185">Reference proteome</keyword>
<keyword evidence="2" id="KW-1133">Transmembrane helix</keyword>
<protein>
    <submittedName>
        <fullName evidence="3">Uncharacterized protein</fullName>
    </submittedName>
</protein>
<keyword evidence="2" id="KW-0812">Transmembrane</keyword>
<proteinExistence type="predicted"/>
<name>A0A4Q0AJ72_9BACT</name>
<dbReference type="AlphaFoldDB" id="A0A4Q0AJ72"/>
<dbReference type="Proteomes" id="UP000289269">
    <property type="component" value="Unassembled WGS sequence"/>
</dbReference>
<evidence type="ECO:0000256" key="1">
    <source>
        <dbReference type="SAM" id="MobiDB-lite"/>
    </source>
</evidence>
<sequence>MDPSSAKNYWQPDSEDGQDNAGAPAAFSGQGFGPAGAPEAAEDRPESAPAARSEISWEASEFIHHEKDWRWFAVLLALAAVLAAVAVWAKQWSFAVLLAVMTLTTAYFANRRPRVLRYRIGPAGIDIEDRHYDFGSFSAFGVTSDASVYTIVLLPVKRFAPAMSIYFDPKDGEKIVDVLAAHLPMERVEPDIVDKLTRKLRF</sequence>